<proteinExistence type="predicted"/>
<name>A0A381PLC5_9ZZZZ</name>
<evidence type="ECO:0000313" key="2">
    <source>
        <dbReference type="EMBL" id="SUZ67846.1"/>
    </source>
</evidence>
<dbReference type="InterPro" id="IPR041698">
    <property type="entry name" value="Methyltransf_25"/>
</dbReference>
<accession>A0A381PLC5</accession>
<dbReference type="AlphaFoldDB" id="A0A381PLC5"/>
<dbReference type="EMBL" id="UINC01001023">
    <property type="protein sequence ID" value="SUZ67846.1"/>
    <property type="molecule type" value="Genomic_DNA"/>
</dbReference>
<dbReference type="Gene3D" id="3.40.50.150">
    <property type="entry name" value="Vaccinia Virus protein VP39"/>
    <property type="match status" value="1"/>
</dbReference>
<evidence type="ECO:0000259" key="1">
    <source>
        <dbReference type="Pfam" id="PF13649"/>
    </source>
</evidence>
<dbReference type="SUPFAM" id="SSF53335">
    <property type="entry name" value="S-adenosyl-L-methionine-dependent methyltransferases"/>
    <property type="match status" value="1"/>
</dbReference>
<organism evidence="2">
    <name type="scientific">marine metagenome</name>
    <dbReference type="NCBI Taxonomy" id="408172"/>
    <lineage>
        <taxon>unclassified sequences</taxon>
        <taxon>metagenomes</taxon>
        <taxon>ecological metagenomes</taxon>
    </lineage>
</organism>
<reference evidence="2" key="1">
    <citation type="submission" date="2018-05" db="EMBL/GenBank/DDBJ databases">
        <authorList>
            <person name="Lanie J.A."/>
            <person name="Ng W.-L."/>
            <person name="Kazmierczak K.M."/>
            <person name="Andrzejewski T.M."/>
            <person name="Davidsen T.M."/>
            <person name="Wayne K.J."/>
            <person name="Tettelin H."/>
            <person name="Glass J.I."/>
            <person name="Rusch D."/>
            <person name="Podicherti R."/>
            <person name="Tsui H.-C.T."/>
            <person name="Winkler M.E."/>
        </authorList>
    </citation>
    <scope>NUCLEOTIDE SEQUENCE</scope>
</reference>
<gene>
    <name evidence="2" type="ORF">METZ01_LOCUS20700</name>
</gene>
<feature type="domain" description="Methyltransferase" evidence="1">
    <location>
        <begin position="27"/>
        <end position="123"/>
    </location>
</feature>
<protein>
    <recommendedName>
        <fullName evidence="1">Methyltransferase domain-containing protein</fullName>
    </recommendedName>
</protein>
<dbReference type="Pfam" id="PF13649">
    <property type="entry name" value="Methyltransf_25"/>
    <property type="match status" value="1"/>
</dbReference>
<sequence>MKIFRSSIGPYDLAVAMSGVKMGDQLLQLGCGNGKLFAVLASKVGLTGHALGIDDKLAACERAKAAAEKAGVFVEVAHDSYAALNSNDSMFDLTVIHHIIGNMEPEQRVACLQEAYRVLKPGGRCLIIEPALRSGLGALFRPSAIDPAYLTSGAEQGLKAEGFRAVRRLAERDGTAFIEGVRSPD</sequence>
<dbReference type="InterPro" id="IPR029063">
    <property type="entry name" value="SAM-dependent_MTases_sf"/>
</dbReference>